<proteinExistence type="predicted"/>
<keyword evidence="3" id="KW-1185">Reference proteome</keyword>
<feature type="compositionally biased region" description="Pro residues" evidence="1">
    <location>
        <begin position="259"/>
        <end position="269"/>
    </location>
</feature>
<feature type="region of interest" description="Disordered" evidence="1">
    <location>
        <begin position="225"/>
        <end position="290"/>
    </location>
</feature>
<evidence type="ECO:0000256" key="1">
    <source>
        <dbReference type="SAM" id="MobiDB-lite"/>
    </source>
</evidence>
<feature type="compositionally biased region" description="Polar residues" evidence="1">
    <location>
        <begin position="436"/>
        <end position="453"/>
    </location>
</feature>
<dbReference type="AlphaFoldDB" id="A0A9P6GNP6"/>
<comment type="caution">
    <text evidence="2">The sequence shown here is derived from an EMBL/GenBank/DDBJ whole genome shotgun (WGS) entry which is preliminary data.</text>
</comment>
<sequence length="525" mass="55157">MGGWFQRFAWAWLQDYYGREGLRLYDGDKLGRSRCRVTRAWAEEKTGGRASERAHDGGGGLDAEEFSAGEGWGLAARFWTNEDGAGAGQGRAGQGRAGQGRTGQDRLGTVQISWLSRIDCGAQGASGHLAKIWHGKARRGVGCDGMGWDGMGMGREWDGGGRRVVSCVRNQVGACAALFVGGRDEAWPDGWGGSRRLDDGTVEADELQTQGGGSRRGATLALKVRDCPPPNPDSRSGCPPLSACPNEDGATGAIRIPSEPAPSSTPAPPLANTLGTSSGRREATKETKRCRIGVCNPPTPVCQLSLAPSPPQASSPAALPPSGIDHSARNLDSASTWTRGPGVQLCQRLETAVSVATTAMPSQASSTPPILSIAIRRASSQSAELFIAIHPAPLQSTVLHCSIAPLLHRSIAPLLHCSIAPSLHCTPPCFTSPTKSPPTSQFPSARPSASSWLASRHPRGLAKTTVPPKHGSVPRRAVRGHPGLWPLGSRLACSSSQRRSECPTAAPPRGWLCCNNALGKMLGTQ</sequence>
<gene>
    <name evidence="2" type="ORF">PMIN01_04021</name>
</gene>
<dbReference type="EMBL" id="WJXW01000003">
    <property type="protein sequence ID" value="KAF9738738.1"/>
    <property type="molecule type" value="Genomic_DNA"/>
</dbReference>
<accession>A0A9P6GNP6</accession>
<reference evidence="2" key="1">
    <citation type="journal article" date="2020" name="Mol. Plant Microbe Interact.">
        <title>Genome Sequence of the Biocontrol Agent Coniothyrium minitans strain Conio (IMI 134523).</title>
        <authorList>
            <person name="Patel D."/>
            <person name="Shittu T.A."/>
            <person name="Baroncelli R."/>
            <person name="Muthumeenakshi S."/>
            <person name="Osborne T.H."/>
            <person name="Janganan T.K."/>
            <person name="Sreenivasaprasad S."/>
        </authorList>
    </citation>
    <scope>NUCLEOTIDE SEQUENCE</scope>
    <source>
        <strain evidence="2">Conio</strain>
    </source>
</reference>
<protein>
    <submittedName>
        <fullName evidence="2">Uncharacterized protein</fullName>
    </submittedName>
</protein>
<evidence type="ECO:0000313" key="3">
    <source>
        <dbReference type="Proteomes" id="UP000756921"/>
    </source>
</evidence>
<dbReference type="Proteomes" id="UP000756921">
    <property type="component" value="Unassembled WGS sequence"/>
</dbReference>
<feature type="compositionally biased region" description="Basic and acidic residues" evidence="1">
    <location>
        <begin position="279"/>
        <end position="289"/>
    </location>
</feature>
<feature type="region of interest" description="Disordered" evidence="1">
    <location>
        <begin position="436"/>
        <end position="482"/>
    </location>
</feature>
<name>A0A9P6GNP6_9PLEO</name>
<feature type="region of interest" description="Disordered" evidence="1">
    <location>
        <begin position="306"/>
        <end position="326"/>
    </location>
</feature>
<organism evidence="2 3">
    <name type="scientific">Paraphaeosphaeria minitans</name>
    <dbReference type="NCBI Taxonomy" id="565426"/>
    <lineage>
        <taxon>Eukaryota</taxon>
        <taxon>Fungi</taxon>
        <taxon>Dikarya</taxon>
        <taxon>Ascomycota</taxon>
        <taxon>Pezizomycotina</taxon>
        <taxon>Dothideomycetes</taxon>
        <taxon>Pleosporomycetidae</taxon>
        <taxon>Pleosporales</taxon>
        <taxon>Massarineae</taxon>
        <taxon>Didymosphaeriaceae</taxon>
        <taxon>Paraphaeosphaeria</taxon>
    </lineage>
</organism>
<evidence type="ECO:0000313" key="2">
    <source>
        <dbReference type="EMBL" id="KAF9738738.1"/>
    </source>
</evidence>